<gene>
    <name evidence="1" type="ORF">BpHYR1_037863</name>
</gene>
<dbReference type="AlphaFoldDB" id="A0A3M7RQX2"/>
<evidence type="ECO:0000313" key="1">
    <source>
        <dbReference type="EMBL" id="RNA25954.1"/>
    </source>
</evidence>
<proteinExistence type="predicted"/>
<organism evidence="1 2">
    <name type="scientific">Brachionus plicatilis</name>
    <name type="common">Marine rotifer</name>
    <name type="synonym">Brachionus muelleri</name>
    <dbReference type="NCBI Taxonomy" id="10195"/>
    <lineage>
        <taxon>Eukaryota</taxon>
        <taxon>Metazoa</taxon>
        <taxon>Spiralia</taxon>
        <taxon>Gnathifera</taxon>
        <taxon>Rotifera</taxon>
        <taxon>Eurotatoria</taxon>
        <taxon>Monogononta</taxon>
        <taxon>Pseudotrocha</taxon>
        <taxon>Ploima</taxon>
        <taxon>Brachionidae</taxon>
        <taxon>Brachionus</taxon>
    </lineage>
</organism>
<dbReference type="EMBL" id="REGN01002832">
    <property type="protein sequence ID" value="RNA25954.1"/>
    <property type="molecule type" value="Genomic_DNA"/>
</dbReference>
<name>A0A3M7RQX2_BRAPC</name>
<accession>A0A3M7RQX2</accession>
<dbReference type="Proteomes" id="UP000276133">
    <property type="component" value="Unassembled WGS sequence"/>
</dbReference>
<sequence length="78" mass="9430">MNEVTIESIFILPYSKNKKYYLTLFLLFFLKNQTFKIVYPYKLELLPYSHAPHALKMCFQTLIPHLNQLFKSIKYHNT</sequence>
<protein>
    <submittedName>
        <fullName evidence="1">Uncharacterized protein</fullName>
    </submittedName>
</protein>
<comment type="caution">
    <text evidence="1">The sequence shown here is derived from an EMBL/GenBank/DDBJ whole genome shotgun (WGS) entry which is preliminary data.</text>
</comment>
<reference evidence="1 2" key="1">
    <citation type="journal article" date="2018" name="Sci. Rep.">
        <title>Genomic signatures of local adaptation to the degree of environmental predictability in rotifers.</title>
        <authorList>
            <person name="Franch-Gras L."/>
            <person name="Hahn C."/>
            <person name="Garcia-Roger E.M."/>
            <person name="Carmona M.J."/>
            <person name="Serra M."/>
            <person name="Gomez A."/>
        </authorList>
    </citation>
    <scope>NUCLEOTIDE SEQUENCE [LARGE SCALE GENOMIC DNA]</scope>
    <source>
        <strain evidence="1">HYR1</strain>
    </source>
</reference>
<evidence type="ECO:0000313" key="2">
    <source>
        <dbReference type="Proteomes" id="UP000276133"/>
    </source>
</evidence>
<keyword evidence="2" id="KW-1185">Reference proteome</keyword>